<name>A0A6H9Z2I8_9ACTN</name>
<proteinExistence type="predicted"/>
<evidence type="ECO:0000313" key="3">
    <source>
        <dbReference type="Proteomes" id="UP000468735"/>
    </source>
</evidence>
<dbReference type="AlphaFoldDB" id="A0A6H9Z2I8"/>
<accession>A0A6H9Z2I8</accession>
<sequence length="101" mass="10689">MVVDRVYDSGLRADRADALQHPQAIAKQPPTDAQTSMGRSTEQPRTHTDSGSESALADLLAATPTGVPFLTGHLIIRRLHDQQTSALTGCGMDASRPAPLA</sequence>
<evidence type="ECO:0000256" key="1">
    <source>
        <dbReference type="SAM" id="MobiDB-lite"/>
    </source>
</evidence>
<organism evidence="2 3">
    <name type="scientific">Actinomadura rudentiformis</name>
    <dbReference type="NCBI Taxonomy" id="359158"/>
    <lineage>
        <taxon>Bacteria</taxon>
        <taxon>Bacillati</taxon>
        <taxon>Actinomycetota</taxon>
        <taxon>Actinomycetes</taxon>
        <taxon>Streptosporangiales</taxon>
        <taxon>Thermomonosporaceae</taxon>
        <taxon>Actinomadura</taxon>
    </lineage>
</organism>
<comment type="caution">
    <text evidence="2">The sequence shown here is derived from an EMBL/GenBank/DDBJ whole genome shotgun (WGS) entry which is preliminary data.</text>
</comment>
<dbReference type="RefSeq" id="WP_151556865.1">
    <property type="nucleotide sequence ID" value="NZ_WBMT01000001.1"/>
</dbReference>
<reference evidence="2 3" key="1">
    <citation type="submission" date="2019-09" db="EMBL/GenBank/DDBJ databases">
        <title>Actinomadura physcomitrii sp. nov., a novel actinomycete isolated from moss [Physcomitrium sphaericum (Ludw) Fuernr].</title>
        <authorList>
            <person name="Zhuang X."/>
            <person name="Liu C."/>
        </authorList>
    </citation>
    <scope>NUCLEOTIDE SEQUENCE [LARGE SCALE GENOMIC DNA]</scope>
    <source>
        <strain evidence="2 3">HMC1</strain>
    </source>
</reference>
<dbReference type="EMBL" id="WBMT01000001">
    <property type="protein sequence ID" value="KAB2352242.1"/>
    <property type="molecule type" value="Genomic_DNA"/>
</dbReference>
<protein>
    <submittedName>
        <fullName evidence="2">Uncharacterized protein</fullName>
    </submittedName>
</protein>
<feature type="compositionally biased region" description="Polar residues" evidence="1">
    <location>
        <begin position="31"/>
        <end position="41"/>
    </location>
</feature>
<dbReference type="Proteomes" id="UP000468735">
    <property type="component" value="Unassembled WGS sequence"/>
</dbReference>
<keyword evidence="3" id="KW-1185">Reference proteome</keyword>
<gene>
    <name evidence="2" type="ORF">F8566_00595</name>
</gene>
<feature type="region of interest" description="Disordered" evidence="1">
    <location>
        <begin position="14"/>
        <end position="55"/>
    </location>
</feature>
<evidence type="ECO:0000313" key="2">
    <source>
        <dbReference type="EMBL" id="KAB2352242.1"/>
    </source>
</evidence>